<comment type="caution">
    <text evidence="2">The sequence shown here is derived from an EMBL/GenBank/DDBJ whole genome shotgun (WGS) entry which is preliminary data.</text>
</comment>
<accession>A0AAV7MSJ2</accession>
<dbReference type="Proteomes" id="UP001066276">
    <property type="component" value="Chromosome 9"/>
</dbReference>
<organism evidence="2 3">
    <name type="scientific">Pleurodeles waltl</name>
    <name type="common">Iberian ribbed newt</name>
    <dbReference type="NCBI Taxonomy" id="8319"/>
    <lineage>
        <taxon>Eukaryota</taxon>
        <taxon>Metazoa</taxon>
        <taxon>Chordata</taxon>
        <taxon>Craniata</taxon>
        <taxon>Vertebrata</taxon>
        <taxon>Euteleostomi</taxon>
        <taxon>Amphibia</taxon>
        <taxon>Batrachia</taxon>
        <taxon>Caudata</taxon>
        <taxon>Salamandroidea</taxon>
        <taxon>Salamandridae</taxon>
        <taxon>Pleurodelinae</taxon>
        <taxon>Pleurodeles</taxon>
    </lineage>
</organism>
<feature type="region of interest" description="Disordered" evidence="1">
    <location>
        <begin position="74"/>
        <end position="131"/>
    </location>
</feature>
<sequence length="163" mass="17524">MLVTHIEAIWEDRLRSTSGSCSPHQRCVHCPTRRSTWTTSRGPRRGFRVRVSPGRHGTSTDRLAASRGALPAALAGNGGVDPARSTVFRRTPEWGPLRTPNSAGRASAAHSTRKGDGSTDEHTLLPGLQRDPLGEQSAEVGVVVAHRHLCRADTHGSRSAGLR</sequence>
<feature type="compositionally biased region" description="Basic and acidic residues" evidence="1">
    <location>
        <begin position="113"/>
        <end position="123"/>
    </location>
</feature>
<dbReference type="EMBL" id="JANPWB010000013">
    <property type="protein sequence ID" value="KAJ1106711.1"/>
    <property type="molecule type" value="Genomic_DNA"/>
</dbReference>
<keyword evidence="3" id="KW-1185">Reference proteome</keyword>
<evidence type="ECO:0000313" key="3">
    <source>
        <dbReference type="Proteomes" id="UP001066276"/>
    </source>
</evidence>
<protein>
    <submittedName>
        <fullName evidence="2">Uncharacterized protein</fullName>
    </submittedName>
</protein>
<dbReference type="AlphaFoldDB" id="A0AAV7MSJ2"/>
<gene>
    <name evidence="2" type="ORF">NDU88_004111</name>
</gene>
<evidence type="ECO:0000313" key="2">
    <source>
        <dbReference type="EMBL" id="KAJ1106711.1"/>
    </source>
</evidence>
<proteinExistence type="predicted"/>
<name>A0AAV7MSJ2_PLEWA</name>
<evidence type="ECO:0000256" key="1">
    <source>
        <dbReference type="SAM" id="MobiDB-lite"/>
    </source>
</evidence>
<reference evidence="2" key="1">
    <citation type="journal article" date="2022" name="bioRxiv">
        <title>Sequencing and chromosome-scale assembly of the giantPleurodeles waltlgenome.</title>
        <authorList>
            <person name="Brown T."/>
            <person name="Elewa A."/>
            <person name="Iarovenko S."/>
            <person name="Subramanian E."/>
            <person name="Araus A.J."/>
            <person name="Petzold A."/>
            <person name="Susuki M."/>
            <person name="Suzuki K.-i.T."/>
            <person name="Hayashi T."/>
            <person name="Toyoda A."/>
            <person name="Oliveira C."/>
            <person name="Osipova E."/>
            <person name="Leigh N.D."/>
            <person name="Simon A."/>
            <person name="Yun M.H."/>
        </authorList>
    </citation>
    <scope>NUCLEOTIDE SEQUENCE</scope>
    <source>
        <strain evidence="2">20211129_DDA</strain>
        <tissue evidence="2">Liver</tissue>
    </source>
</reference>